<evidence type="ECO:0000313" key="1">
    <source>
        <dbReference type="EMBL" id="KAG0543321.1"/>
    </source>
</evidence>
<dbReference type="Proteomes" id="UP000807115">
    <property type="component" value="Chromosome 2"/>
</dbReference>
<reference evidence="1" key="2">
    <citation type="submission" date="2020-10" db="EMBL/GenBank/DDBJ databases">
        <authorList>
            <person name="Cooper E.A."/>
            <person name="Brenton Z.W."/>
            <person name="Flinn B.S."/>
            <person name="Jenkins J."/>
            <person name="Shu S."/>
            <person name="Flowers D."/>
            <person name="Luo F."/>
            <person name="Wang Y."/>
            <person name="Xia P."/>
            <person name="Barry K."/>
            <person name="Daum C."/>
            <person name="Lipzen A."/>
            <person name="Yoshinaga Y."/>
            <person name="Schmutz J."/>
            <person name="Saski C."/>
            <person name="Vermerris W."/>
            <person name="Kresovich S."/>
        </authorList>
    </citation>
    <scope>NUCLEOTIDE SEQUENCE</scope>
</reference>
<comment type="caution">
    <text evidence="1">The sequence shown here is derived from an EMBL/GenBank/DDBJ whole genome shotgun (WGS) entry which is preliminary data.</text>
</comment>
<proteinExistence type="predicted"/>
<name>A0A921RPL2_SORBI</name>
<organism evidence="1 2">
    <name type="scientific">Sorghum bicolor</name>
    <name type="common">Sorghum</name>
    <name type="synonym">Sorghum vulgare</name>
    <dbReference type="NCBI Taxonomy" id="4558"/>
    <lineage>
        <taxon>Eukaryota</taxon>
        <taxon>Viridiplantae</taxon>
        <taxon>Streptophyta</taxon>
        <taxon>Embryophyta</taxon>
        <taxon>Tracheophyta</taxon>
        <taxon>Spermatophyta</taxon>
        <taxon>Magnoliopsida</taxon>
        <taxon>Liliopsida</taxon>
        <taxon>Poales</taxon>
        <taxon>Poaceae</taxon>
        <taxon>PACMAD clade</taxon>
        <taxon>Panicoideae</taxon>
        <taxon>Andropogonodae</taxon>
        <taxon>Andropogoneae</taxon>
        <taxon>Sorghinae</taxon>
        <taxon>Sorghum</taxon>
    </lineage>
</organism>
<gene>
    <name evidence="1" type="ORF">BDA96_02G179900</name>
</gene>
<accession>A0A921RPL2</accession>
<dbReference type="AlphaFoldDB" id="A0A921RPL2"/>
<dbReference type="EMBL" id="CM027681">
    <property type="protein sequence ID" value="KAG0543321.1"/>
    <property type="molecule type" value="Genomic_DNA"/>
</dbReference>
<reference evidence="1" key="1">
    <citation type="journal article" date="2019" name="BMC Genomics">
        <title>A new reference genome for Sorghum bicolor reveals high levels of sequence similarity between sweet and grain genotypes: implications for the genetics of sugar metabolism.</title>
        <authorList>
            <person name="Cooper E.A."/>
            <person name="Brenton Z.W."/>
            <person name="Flinn B.S."/>
            <person name="Jenkins J."/>
            <person name="Shu S."/>
            <person name="Flowers D."/>
            <person name="Luo F."/>
            <person name="Wang Y."/>
            <person name="Xia P."/>
            <person name="Barry K."/>
            <person name="Daum C."/>
            <person name="Lipzen A."/>
            <person name="Yoshinaga Y."/>
            <person name="Schmutz J."/>
            <person name="Saski C."/>
            <person name="Vermerris W."/>
            <person name="Kresovich S."/>
        </authorList>
    </citation>
    <scope>NUCLEOTIDE SEQUENCE</scope>
</reference>
<evidence type="ECO:0000313" key="2">
    <source>
        <dbReference type="Proteomes" id="UP000807115"/>
    </source>
</evidence>
<protein>
    <submittedName>
        <fullName evidence="1">Uncharacterized protein</fullName>
    </submittedName>
</protein>
<sequence length="44" mass="4835">MSVLMSPHASQPGFVRQPAGRDASCVLLLSFMSARLVSRRTFLL</sequence>